<dbReference type="PRINTS" id="PR01874">
    <property type="entry name" value="DNAREPAIRADA"/>
</dbReference>
<sequence length="464" mass="51243">MTTTYDDKLVPLGIEGLDDILGGGVRRGSIILVAGSPGSGKTSFAARFIYEGLARGEPGIYLSFNEYREEFLENMSQLGLDFEAYEKQGKFMFLEALNINDEEAATATLESLLSTIDAIGAKRLAVDTITSILRVLGSDQRARELLHSLFIHHVKRREVTTVLTAELPVGSSRLGYGIEEFVVDGLIMLKTGFSGDKIIRTMEILKMRGHGATLARLTYAIVPGKVIAVRTPPKISNIPAPSEVLRFKLSVANMSYSVSLPRGSQILVSIHPALDPLTILLGLACNTEADPPVKVLYRSFSRSPDEVRWVLRRLGCSNPSVEVARISSVNPTIYSATKLAMHSIEEDLRVMPDVVVVDGIKQAFWLSGEMDVGIREHFNNIQHRRIHGITGVYVYSATLRELVNTYPLYDIYDAIFYIAPRRINDPLYIDIKTLKLRYSAPSRHVTLPVSSIIGALYSNDAAEG</sequence>
<dbReference type="SUPFAM" id="SSF52540">
    <property type="entry name" value="P-loop containing nucleoside triphosphate hydrolases"/>
    <property type="match status" value="1"/>
</dbReference>
<gene>
    <name evidence="4" type="ORF">PABY_04140</name>
</gene>
<dbReference type="Pfam" id="PF06745">
    <property type="entry name" value="ATPase"/>
    <property type="match status" value="1"/>
</dbReference>
<proteinExistence type="predicted"/>
<name>A0ABM8ITG7_9CREN</name>
<evidence type="ECO:0000256" key="1">
    <source>
        <dbReference type="ARBA" id="ARBA00022741"/>
    </source>
</evidence>
<keyword evidence="2" id="KW-0067">ATP-binding</keyword>
<keyword evidence="5" id="KW-1185">Reference proteome</keyword>
<dbReference type="PANTHER" id="PTHR43637:SF1">
    <property type="entry name" value="UPF0273 PROTEIN TM_0370"/>
    <property type="match status" value="1"/>
</dbReference>
<evidence type="ECO:0000313" key="4">
    <source>
        <dbReference type="EMBL" id="BES80847.1"/>
    </source>
</evidence>
<protein>
    <submittedName>
        <fullName evidence="4">ATPase domain-containing protein</fullName>
    </submittedName>
</protein>
<keyword evidence="1" id="KW-0547">Nucleotide-binding</keyword>
<dbReference type="InterPro" id="IPR010624">
    <property type="entry name" value="KaiC_dom"/>
</dbReference>
<evidence type="ECO:0000256" key="2">
    <source>
        <dbReference type="ARBA" id="ARBA00022840"/>
    </source>
</evidence>
<dbReference type="InterPro" id="IPR014774">
    <property type="entry name" value="KaiC-like_dom"/>
</dbReference>
<dbReference type="InterPro" id="IPR027417">
    <property type="entry name" value="P-loop_NTPase"/>
</dbReference>
<dbReference type="EMBL" id="AP028907">
    <property type="protein sequence ID" value="BES80847.1"/>
    <property type="molecule type" value="Genomic_DNA"/>
</dbReference>
<dbReference type="RefSeq" id="WP_338251428.1">
    <property type="nucleotide sequence ID" value="NZ_AP028907.1"/>
</dbReference>
<dbReference type="Gene3D" id="3.40.50.300">
    <property type="entry name" value="P-loop containing nucleotide triphosphate hydrolases"/>
    <property type="match status" value="1"/>
</dbReference>
<reference evidence="4 5" key="1">
    <citation type="submission" date="2023-09" db="EMBL/GenBank/DDBJ databases">
        <title>Pyrofollis japonicus gen. nov. sp. nov., a novel member of the family Pyrodictiaceae isolated from the Iheya North hydrothermal field.</title>
        <authorList>
            <person name="Miyazaki U."/>
            <person name="Sanari M."/>
            <person name="Tame A."/>
            <person name="Kitajima M."/>
            <person name="Okamoto A."/>
            <person name="Sawayama S."/>
            <person name="Miyazaki J."/>
            <person name="Takai K."/>
            <person name="Nakagawa S."/>
        </authorList>
    </citation>
    <scope>NUCLEOTIDE SEQUENCE [LARGE SCALE GENOMIC DNA]</scope>
    <source>
        <strain evidence="4 5">AV2</strain>
    </source>
</reference>
<dbReference type="Proteomes" id="UP001341135">
    <property type="component" value="Chromosome"/>
</dbReference>
<dbReference type="PROSITE" id="PS51146">
    <property type="entry name" value="KAIC"/>
    <property type="match status" value="1"/>
</dbReference>
<organism evidence="4 5">
    <name type="scientific">Pyrodictium abyssi</name>
    <dbReference type="NCBI Taxonomy" id="54256"/>
    <lineage>
        <taxon>Archaea</taxon>
        <taxon>Thermoproteota</taxon>
        <taxon>Thermoprotei</taxon>
        <taxon>Desulfurococcales</taxon>
        <taxon>Pyrodictiaceae</taxon>
        <taxon>Pyrodictium</taxon>
    </lineage>
</organism>
<evidence type="ECO:0000313" key="5">
    <source>
        <dbReference type="Proteomes" id="UP001341135"/>
    </source>
</evidence>
<feature type="domain" description="KaiC" evidence="3">
    <location>
        <begin position="8"/>
        <end position="251"/>
    </location>
</feature>
<accession>A0ABM8ITG7</accession>
<dbReference type="GeneID" id="89288447"/>
<evidence type="ECO:0000259" key="3">
    <source>
        <dbReference type="PROSITE" id="PS51146"/>
    </source>
</evidence>
<dbReference type="PANTHER" id="PTHR43637">
    <property type="entry name" value="UPF0273 PROTEIN TM_0370"/>
    <property type="match status" value="1"/>
</dbReference>